<keyword evidence="2" id="KW-0732">Signal</keyword>
<feature type="chain" id="PRO_5043897951" evidence="2">
    <location>
        <begin position="22"/>
        <end position="248"/>
    </location>
</feature>
<feature type="signal peptide" evidence="2">
    <location>
        <begin position="1"/>
        <end position="21"/>
    </location>
</feature>
<feature type="region of interest" description="Disordered" evidence="1">
    <location>
        <begin position="35"/>
        <end position="65"/>
    </location>
</feature>
<evidence type="ECO:0000313" key="3">
    <source>
        <dbReference type="EMBL" id="CAK6963222.1"/>
    </source>
</evidence>
<feature type="compositionally biased region" description="Basic and acidic residues" evidence="1">
    <location>
        <begin position="142"/>
        <end position="153"/>
    </location>
</feature>
<comment type="caution">
    <text evidence="3">The sequence shown here is derived from an EMBL/GenBank/DDBJ whole genome shotgun (WGS) entry which is preliminary data.</text>
</comment>
<keyword evidence="4" id="KW-1185">Reference proteome</keyword>
<organism evidence="3 4">
    <name type="scientific">Scomber scombrus</name>
    <name type="common">Atlantic mackerel</name>
    <name type="synonym">Scomber vernalis</name>
    <dbReference type="NCBI Taxonomy" id="13677"/>
    <lineage>
        <taxon>Eukaryota</taxon>
        <taxon>Metazoa</taxon>
        <taxon>Chordata</taxon>
        <taxon>Craniata</taxon>
        <taxon>Vertebrata</taxon>
        <taxon>Euteleostomi</taxon>
        <taxon>Actinopterygii</taxon>
        <taxon>Neopterygii</taxon>
        <taxon>Teleostei</taxon>
        <taxon>Neoteleostei</taxon>
        <taxon>Acanthomorphata</taxon>
        <taxon>Pelagiaria</taxon>
        <taxon>Scombriformes</taxon>
        <taxon>Scombridae</taxon>
        <taxon>Scomber</taxon>
    </lineage>
</organism>
<dbReference type="EMBL" id="CAWUFR010000063">
    <property type="protein sequence ID" value="CAK6963222.1"/>
    <property type="molecule type" value="Genomic_DNA"/>
</dbReference>
<dbReference type="AlphaFoldDB" id="A0AAV1NV63"/>
<evidence type="ECO:0000256" key="2">
    <source>
        <dbReference type="SAM" id="SignalP"/>
    </source>
</evidence>
<reference evidence="3 4" key="1">
    <citation type="submission" date="2024-01" db="EMBL/GenBank/DDBJ databases">
        <authorList>
            <person name="Alioto T."/>
            <person name="Alioto T."/>
            <person name="Gomez Garrido J."/>
        </authorList>
    </citation>
    <scope>NUCLEOTIDE SEQUENCE [LARGE SCALE GENOMIC DNA]</scope>
</reference>
<sequence>MAALFSLGALLLVLLTGESYSYPAKQAPGFEASKFASAPAHHQTAPAGGSNYHQPSVQREPAAASYSSNFFAGSPSSFLAGSAQPSSFLPGQSQDLAWAVAPQSPFSDEETSGRPKASGYASPLMAPAPHVSPPGFQGGELTHMEDSFEHGNYETETEDDNFPPPPPGVQAFTSEPRPSGHGRGCTRHRHRPYPYYDHRFLISQYPPGTVTHFSSRFEQGRDRWEDTHYIKEYVPLSSPGSKQAETLN</sequence>
<dbReference type="Proteomes" id="UP001314229">
    <property type="component" value="Unassembled WGS sequence"/>
</dbReference>
<gene>
    <name evidence="3" type="ORF">FSCOSCO3_A003762</name>
</gene>
<accession>A0AAV1NV63</accession>
<feature type="region of interest" description="Disordered" evidence="1">
    <location>
        <begin position="102"/>
        <end position="188"/>
    </location>
</feature>
<name>A0AAV1NV63_SCOSC</name>
<proteinExistence type="predicted"/>
<protein>
    <submittedName>
        <fullName evidence="3">Transcription initiation factor TFIID subunit 4-like</fullName>
    </submittedName>
</protein>
<evidence type="ECO:0000256" key="1">
    <source>
        <dbReference type="SAM" id="MobiDB-lite"/>
    </source>
</evidence>
<evidence type="ECO:0000313" key="4">
    <source>
        <dbReference type="Proteomes" id="UP001314229"/>
    </source>
</evidence>